<dbReference type="InterPro" id="IPR015813">
    <property type="entry name" value="Pyrv/PenolPyrv_kinase-like_dom"/>
</dbReference>
<keyword evidence="6" id="KW-1185">Reference proteome</keyword>
<dbReference type="GO" id="GO:0016829">
    <property type="term" value="F:lyase activity"/>
    <property type="evidence" value="ECO:0007669"/>
    <property type="project" value="UniProtKB-KW"/>
</dbReference>
<sequence length="259" mass="27349">MSPRSWLFTPGDRPDRFAKAVIADAAVLDLEDAVAPDDKPAARDAVVAWLTGHRAYVRINGVGTAWHDADMEALAGLPGLLGVMLPKSEEPEGMPGSVRVVALVETAAGVENAAAVAAHPSVVRLAFGTVDFALDTGVTDEDLLYARSRLVVVSRAHGLDGPVDGPTTDLDDPSRTAADALRARRLGFTGKLCLHPRQVPAVNQAFSPTEAELAWARRVVGAADDSGGAAVRVDGQMIDKPRLELARRILAGKESDERP</sequence>
<name>A0ABP8B5S2_9ACTN</name>
<evidence type="ECO:0000259" key="4">
    <source>
        <dbReference type="Pfam" id="PF03328"/>
    </source>
</evidence>
<dbReference type="Gene3D" id="3.20.20.60">
    <property type="entry name" value="Phosphoenolpyruvate-binding domains"/>
    <property type="match status" value="1"/>
</dbReference>
<dbReference type="EMBL" id="BAABAQ010000009">
    <property type="protein sequence ID" value="GAA4198474.1"/>
    <property type="molecule type" value="Genomic_DNA"/>
</dbReference>
<evidence type="ECO:0000313" key="5">
    <source>
        <dbReference type="EMBL" id="GAA4198474.1"/>
    </source>
</evidence>
<dbReference type="InterPro" id="IPR011206">
    <property type="entry name" value="Citrate_lyase_beta/mcl1/mcl2"/>
</dbReference>
<evidence type="ECO:0000256" key="1">
    <source>
        <dbReference type="ARBA" id="ARBA00001946"/>
    </source>
</evidence>
<accession>A0ABP8B5S2</accession>
<comment type="cofactor">
    <cofactor evidence="1">
        <name>Mg(2+)</name>
        <dbReference type="ChEBI" id="CHEBI:18420"/>
    </cofactor>
</comment>
<dbReference type="Proteomes" id="UP001501251">
    <property type="component" value="Unassembled WGS sequence"/>
</dbReference>
<evidence type="ECO:0000256" key="2">
    <source>
        <dbReference type="ARBA" id="ARBA00022723"/>
    </source>
</evidence>
<dbReference type="PANTHER" id="PTHR32308:SF10">
    <property type="entry name" value="CITRATE LYASE SUBUNIT BETA"/>
    <property type="match status" value="1"/>
</dbReference>
<evidence type="ECO:0000313" key="6">
    <source>
        <dbReference type="Proteomes" id="UP001501251"/>
    </source>
</evidence>
<dbReference type="PANTHER" id="PTHR32308">
    <property type="entry name" value="LYASE BETA SUBUNIT, PUTATIVE (AFU_ORTHOLOGUE AFUA_4G13030)-RELATED"/>
    <property type="match status" value="1"/>
</dbReference>
<dbReference type="RefSeq" id="WP_344920356.1">
    <property type="nucleotide sequence ID" value="NZ_BAABAQ010000009.1"/>
</dbReference>
<dbReference type="SUPFAM" id="SSF51621">
    <property type="entry name" value="Phosphoenolpyruvate/pyruvate domain"/>
    <property type="match status" value="1"/>
</dbReference>
<keyword evidence="3" id="KW-0460">Magnesium</keyword>
<dbReference type="Pfam" id="PF03328">
    <property type="entry name" value="HpcH_HpaI"/>
    <property type="match status" value="2"/>
</dbReference>
<keyword evidence="2" id="KW-0479">Metal-binding</keyword>
<evidence type="ECO:0000256" key="3">
    <source>
        <dbReference type="ARBA" id="ARBA00022842"/>
    </source>
</evidence>
<feature type="domain" description="HpcH/HpaI aldolase/citrate lyase" evidence="4">
    <location>
        <begin position="4"/>
        <end position="92"/>
    </location>
</feature>
<reference evidence="6" key="1">
    <citation type="journal article" date="2019" name="Int. J. Syst. Evol. Microbiol.">
        <title>The Global Catalogue of Microorganisms (GCM) 10K type strain sequencing project: providing services to taxonomists for standard genome sequencing and annotation.</title>
        <authorList>
            <consortium name="The Broad Institute Genomics Platform"/>
            <consortium name="The Broad Institute Genome Sequencing Center for Infectious Disease"/>
            <person name="Wu L."/>
            <person name="Ma J."/>
        </authorList>
    </citation>
    <scope>NUCLEOTIDE SEQUENCE [LARGE SCALE GENOMIC DNA]</scope>
    <source>
        <strain evidence="6">JCM 17388</strain>
    </source>
</reference>
<proteinExistence type="predicted"/>
<keyword evidence="5" id="KW-0456">Lyase</keyword>
<gene>
    <name evidence="5" type="ORF">GCM10022252_48960</name>
</gene>
<protein>
    <submittedName>
        <fullName evidence="5">CoA ester lyase</fullName>
    </submittedName>
</protein>
<dbReference type="InterPro" id="IPR005000">
    <property type="entry name" value="Aldolase/citrate-lyase_domain"/>
</dbReference>
<dbReference type="PIRSF" id="PIRSF015582">
    <property type="entry name" value="Cit_lyase_B"/>
    <property type="match status" value="1"/>
</dbReference>
<feature type="domain" description="HpcH/HpaI aldolase/citrate lyase" evidence="4">
    <location>
        <begin position="94"/>
        <end position="196"/>
    </location>
</feature>
<organism evidence="5 6">
    <name type="scientific">Streptosporangium oxazolinicum</name>
    <dbReference type="NCBI Taxonomy" id="909287"/>
    <lineage>
        <taxon>Bacteria</taxon>
        <taxon>Bacillati</taxon>
        <taxon>Actinomycetota</taxon>
        <taxon>Actinomycetes</taxon>
        <taxon>Streptosporangiales</taxon>
        <taxon>Streptosporangiaceae</taxon>
        <taxon>Streptosporangium</taxon>
    </lineage>
</organism>
<dbReference type="InterPro" id="IPR040442">
    <property type="entry name" value="Pyrv_kinase-like_dom_sf"/>
</dbReference>
<comment type="caution">
    <text evidence="5">The sequence shown here is derived from an EMBL/GenBank/DDBJ whole genome shotgun (WGS) entry which is preliminary data.</text>
</comment>